<dbReference type="PANTHER" id="PTHR45708:SF49">
    <property type="entry name" value="ENDOCHITINASE"/>
    <property type="match status" value="1"/>
</dbReference>
<dbReference type="CDD" id="cd02877">
    <property type="entry name" value="GH18_hevamine_XipI_class_III"/>
    <property type="match status" value="1"/>
</dbReference>
<feature type="region of interest" description="Disordered" evidence="9">
    <location>
        <begin position="480"/>
        <end position="500"/>
    </location>
</feature>
<evidence type="ECO:0000313" key="13">
    <source>
        <dbReference type="Proteomes" id="UP001175227"/>
    </source>
</evidence>
<evidence type="ECO:0000256" key="10">
    <source>
        <dbReference type="SAM" id="SignalP"/>
    </source>
</evidence>
<name>A0AA39PAZ3_9AGAR</name>
<evidence type="ECO:0000256" key="8">
    <source>
        <dbReference type="ARBA" id="ARBA00023326"/>
    </source>
</evidence>
<comment type="catalytic activity">
    <reaction evidence="1">
        <text>Random endo-hydrolysis of N-acetyl-beta-D-glucosaminide (1-&gt;4)-beta-linkages in chitin and chitodextrins.</text>
        <dbReference type="EC" id="3.2.1.14"/>
    </reaction>
</comment>
<dbReference type="InterPro" id="IPR003610">
    <property type="entry name" value="CBM5/12"/>
</dbReference>
<evidence type="ECO:0000256" key="2">
    <source>
        <dbReference type="ARBA" id="ARBA00012729"/>
    </source>
</evidence>
<evidence type="ECO:0000256" key="7">
    <source>
        <dbReference type="ARBA" id="ARBA00023295"/>
    </source>
</evidence>
<dbReference type="CDD" id="cd12215">
    <property type="entry name" value="ChiC_BD"/>
    <property type="match status" value="1"/>
</dbReference>
<feature type="region of interest" description="Disordered" evidence="9">
    <location>
        <begin position="336"/>
        <end position="376"/>
    </location>
</feature>
<feature type="domain" description="GH18" evidence="11">
    <location>
        <begin position="32"/>
        <end position="333"/>
    </location>
</feature>
<dbReference type="InterPro" id="IPR001579">
    <property type="entry name" value="Glyco_hydro_18_chit_AS"/>
</dbReference>
<evidence type="ECO:0000256" key="9">
    <source>
        <dbReference type="SAM" id="MobiDB-lite"/>
    </source>
</evidence>
<dbReference type="GO" id="GO:0008061">
    <property type="term" value="F:chitin binding"/>
    <property type="evidence" value="ECO:0007669"/>
    <property type="project" value="UniProtKB-KW"/>
</dbReference>
<evidence type="ECO:0000259" key="11">
    <source>
        <dbReference type="PROSITE" id="PS51910"/>
    </source>
</evidence>
<dbReference type="Proteomes" id="UP001175227">
    <property type="component" value="Unassembled WGS sequence"/>
</dbReference>
<keyword evidence="6" id="KW-0119">Carbohydrate metabolism</keyword>
<dbReference type="InterPro" id="IPR001223">
    <property type="entry name" value="Glyco_hydro18_cat"/>
</dbReference>
<dbReference type="GO" id="GO:0006032">
    <property type="term" value="P:chitin catabolic process"/>
    <property type="evidence" value="ECO:0007669"/>
    <property type="project" value="UniProtKB-KW"/>
</dbReference>
<evidence type="ECO:0000256" key="3">
    <source>
        <dbReference type="ARBA" id="ARBA00022669"/>
    </source>
</evidence>
<sequence>MALLKSLAQLAVALAAAGNFFMASAFDMSRTDNVAVYYGQNSYGATSSVQSLWQQNLAFYCQDDTIDTFPLAFLTVFFGTDNLPEINLASTCNSVDNSVFSGTSLANCQFMASDIKTCQAAGKVITLSLGGATGAATFSSDSQAEEFAQTIWDLFLGGSSSTRPFGDAVLDGIDLDIEGGGSTGFVAFVNKIRSLSSGASKKYYVTAAPQCVFPDAYLGSVLNSAEFDAIYVQFYNNWCGLQNYANANAWNFATWDNWAKNTSPNPNVKVYIGAPASSTAAGSGYVDAATLANIATQTRNQYSSFGGVMFWDASQAYANNRIDAAIKSALTGGTVTTTSTTTKTSTTKTTTTTSTTTPPTTTTTTTTSATTTTTSSGGSTSCNGVAAWSSTTTYVGGNQVIYNGQLWTASWWTYNDTPGGAAGVWVSKGACASLKMAFTAAAASSSATPAATLTDSRHVVDKARTINTVAPETSTAASVEATATPTGSSRMKRVRFSSGV</sequence>
<keyword evidence="8" id="KW-0624">Polysaccharide degradation</keyword>
<dbReference type="InterPro" id="IPR036573">
    <property type="entry name" value="CBM_sf_5/12"/>
</dbReference>
<dbReference type="Pfam" id="PF02839">
    <property type="entry name" value="CBM_5_12"/>
    <property type="match status" value="1"/>
</dbReference>
<keyword evidence="10" id="KW-0732">Signal</keyword>
<dbReference type="GO" id="GO:0000272">
    <property type="term" value="P:polysaccharide catabolic process"/>
    <property type="evidence" value="ECO:0007669"/>
    <property type="project" value="UniProtKB-KW"/>
</dbReference>
<keyword evidence="4 12" id="KW-0378">Hydrolase</keyword>
<evidence type="ECO:0000256" key="4">
    <source>
        <dbReference type="ARBA" id="ARBA00022801"/>
    </source>
</evidence>
<keyword evidence="5" id="KW-0146">Chitin degradation</keyword>
<dbReference type="GO" id="GO:0030246">
    <property type="term" value="F:carbohydrate binding"/>
    <property type="evidence" value="ECO:0007669"/>
    <property type="project" value="InterPro"/>
</dbReference>
<dbReference type="PANTHER" id="PTHR45708">
    <property type="entry name" value="ENDOCHITINASE"/>
    <property type="match status" value="1"/>
</dbReference>
<dbReference type="EC" id="3.2.1.14" evidence="2"/>
<dbReference type="InterPro" id="IPR045321">
    <property type="entry name" value="Cts1-like"/>
</dbReference>
<proteinExistence type="predicted"/>
<dbReference type="AlphaFoldDB" id="A0AA39PAZ3"/>
<organism evidence="12 13">
    <name type="scientific">Armillaria novae-zelandiae</name>
    <dbReference type="NCBI Taxonomy" id="153914"/>
    <lineage>
        <taxon>Eukaryota</taxon>
        <taxon>Fungi</taxon>
        <taxon>Dikarya</taxon>
        <taxon>Basidiomycota</taxon>
        <taxon>Agaricomycotina</taxon>
        <taxon>Agaricomycetes</taxon>
        <taxon>Agaricomycetidae</taxon>
        <taxon>Agaricales</taxon>
        <taxon>Marasmiineae</taxon>
        <taxon>Physalacriaceae</taxon>
        <taxon>Armillaria</taxon>
    </lineage>
</organism>
<dbReference type="Gene3D" id="2.10.10.20">
    <property type="entry name" value="Carbohydrate-binding module superfamily 5/12"/>
    <property type="match status" value="1"/>
</dbReference>
<dbReference type="InterPro" id="IPR017853">
    <property type="entry name" value="GH"/>
</dbReference>
<evidence type="ECO:0000256" key="6">
    <source>
        <dbReference type="ARBA" id="ARBA00023277"/>
    </source>
</evidence>
<feature type="chain" id="PRO_5041239300" description="chitinase" evidence="10">
    <location>
        <begin position="26"/>
        <end position="500"/>
    </location>
</feature>
<keyword evidence="3" id="KW-0147">Chitin-binding</keyword>
<dbReference type="Gene3D" id="3.20.20.80">
    <property type="entry name" value="Glycosidases"/>
    <property type="match status" value="1"/>
</dbReference>
<dbReference type="GO" id="GO:0008843">
    <property type="term" value="F:endochitinase activity"/>
    <property type="evidence" value="ECO:0007669"/>
    <property type="project" value="UniProtKB-EC"/>
</dbReference>
<feature type="compositionally biased region" description="Basic residues" evidence="9">
    <location>
        <begin position="490"/>
        <end position="500"/>
    </location>
</feature>
<dbReference type="PROSITE" id="PS01095">
    <property type="entry name" value="GH18_1"/>
    <property type="match status" value="1"/>
</dbReference>
<evidence type="ECO:0000256" key="5">
    <source>
        <dbReference type="ARBA" id="ARBA00023024"/>
    </source>
</evidence>
<accession>A0AA39PAZ3</accession>
<keyword evidence="7" id="KW-0326">Glycosidase</keyword>
<dbReference type="PROSITE" id="PS51910">
    <property type="entry name" value="GH18_2"/>
    <property type="match status" value="1"/>
</dbReference>
<evidence type="ECO:0000313" key="12">
    <source>
        <dbReference type="EMBL" id="KAK0480304.1"/>
    </source>
</evidence>
<keyword evidence="13" id="KW-1185">Reference proteome</keyword>
<dbReference type="SUPFAM" id="SSF51445">
    <property type="entry name" value="(Trans)glycosidases"/>
    <property type="match status" value="1"/>
</dbReference>
<protein>
    <recommendedName>
        <fullName evidence="2">chitinase</fullName>
        <ecNumber evidence="2">3.2.1.14</ecNumber>
    </recommendedName>
</protein>
<comment type="caution">
    <text evidence="12">The sequence shown here is derived from an EMBL/GenBank/DDBJ whole genome shotgun (WGS) entry which is preliminary data.</text>
</comment>
<reference evidence="12" key="1">
    <citation type="submission" date="2023-06" db="EMBL/GenBank/DDBJ databases">
        <authorList>
            <consortium name="Lawrence Berkeley National Laboratory"/>
            <person name="Ahrendt S."/>
            <person name="Sahu N."/>
            <person name="Indic B."/>
            <person name="Wong-Bajracharya J."/>
            <person name="Merenyi Z."/>
            <person name="Ke H.-M."/>
            <person name="Monk M."/>
            <person name="Kocsube S."/>
            <person name="Drula E."/>
            <person name="Lipzen A."/>
            <person name="Balint B."/>
            <person name="Henrissat B."/>
            <person name="Andreopoulos B."/>
            <person name="Martin F.M."/>
            <person name="Harder C.B."/>
            <person name="Rigling D."/>
            <person name="Ford K.L."/>
            <person name="Foster G.D."/>
            <person name="Pangilinan J."/>
            <person name="Papanicolaou A."/>
            <person name="Barry K."/>
            <person name="LaButti K."/>
            <person name="Viragh M."/>
            <person name="Koriabine M."/>
            <person name="Yan M."/>
            <person name="Riley R."/>
            <person name="Champramary S."/>
            <person name="Plett K.L."/>
            <person name="Tsai I.J."/>
            <person name="Slot J."/>
            <person name="Sipos G."/>
            <person name="Plett J."/>
            <person name="Nagy L.G."/>
            <person name="Grigoriev I.V."/>
        </authorList>
    </citation>
    <scope>NUCLEOTIDE SEQUENCE</scope>
    <source>
        <strain evidence="12">ICMP 16352</strain>
    </source>
</reference>
<dbReference type="GO" id="GO:0005576">
    <property type="term" value="C:extracellular region"/>
    <property type="evidence" value="ECO:0007669"/>
    <property type="project" value="InterPro"/>
</dbReference>
<gene>
    <name evidence="12" type="ORF">IW261DRAFT_1477235</name>
</gene>
<dbReference type="InterPro" id="IPR050542">
    <property type="entry name" value="Glycosyl_Hydrlase18_Chitinase"/>
</dbReference>
<dbReference type="SUPFAM" id="SSF51055">
    <property type="entry name" value="Carbohydrate binding domain"/>
    <property type="match status" value="1"/>
</dbReference>
<dbReference type="EMBL" id="JAUEPR010000010">
    <property type="protein sequence ID" value="KAK0480304.1"/>
    <property type="molecule type" value="Genomic_DNA"/>
</dbReference>
<dbReference type="SMART" id="SM00495">
    <property type="entry name" value="ChtBD3"/>
    <property type="match status" value="1"/>
</dbReference>
<feature type="signal peptide" evidence="10">
    <location>
        <begin position="1"/>
        <end position="25"/>
    </location>
</feature>
<evidence type="ECO:0000256" key="1">
    <source>
        <dbReference type="ARBA" id="ARBA00000822"/>
    </source>
</evidence>